<dbReference type="AlphaFoldDB" id="A0A556N0C6"/>
<protein>
    <submittedName>
        <fullName evidence="3">Uncharacterized protein</fullName>
    </submittedName>
</protein>
<feature type="signal peptide" evidence="2">
    <location>
        <begin position="1"/>
        <end position="19"/>
    </location>
</feature>
<dbReference type="RefSeq" id="WP_144332562.1">
    <property type="nucleotide sequence ID" value="NZ_VLPL01000003.1"/>
</dbReference>
<evidence type="ECO:0000313" key="4">
    <source>
        <dbReference type="Proteomes" id="UP000316008"/>
    </source>
</evidence>
<accession>A0A556N0C6</accession>
<keyword evidence="4" id="KW-1185">Reference proteome</keyword>
<proteinExistence type="predicted"/>
<feature type="compositionally biased region" description="Polar residues" evidence="1">
    <location>
        <begin position="69"/>
        <end position="86"/>
    </location>
</feature>
<comment type="caution">
    <text evidence="3">The sequence shown here is derived from an EMBL/GenBank/DDBJ whole genome shotgun (WGS) entry which is preliminary data.</text>
</comment>
<feature type="region of interest" description="Disordered" evidence="1">
    <location>
        <begin position="60"/>
        <end position="86"/>
    </location>
</feature>
<keyword evidence="2" id="KW-0732">Signal</keyword>
<dbReference type="EMBL" id="VLPL01000003">
    <property type="protein sequence ID" value="TSJ45606.1"/>
    <property type="molecule type" value="Genomic_DNA"/>
</dbReference>
<reference evidence="3 4" key="1">
    <citation type="submission" date="2019-07" db="EMBL/GenBank/DDBJ databases">
        <authorList>
            <person name="Huq M.A."/>
        </authorList>
    </citation>
    <scope>NUCLEOTIDE SEQUENCE [LARGE SCALE GENOMIC DNA]</scope>
    <source>
        <strain evidence="3 4">MAH-3</strain>
    </source>
</reference>
<evidence type="ECO:0000256" key="2">
    <source>
        <dbReference type="SAM" id="SignalP"/>
    </source>
</evidence>
<organism evidence="3 4">
    <name type="scientific">Fluviicola chungangensis</name>
    <dbReference type="NCBI Taxonomy" id="2597671"/>
    <lineage>
        <taxon>Bacteria</taxon>
        <taxon>Pseudomonadati</taxon>
        <taxon>Bacteroidota</taxon>
        <taxon>Flavobacteriia</taxon>
        <taxon>Flavobacteriales</taxon>
        <taxon>Crocinitomicaceae</taxon>
        <taxon>Fluviicola</taxon>
    </lineage>
</organism>
<evidence type="ECO:0000256" key="1">
    <source>
        <dbReference type="SAM" id="MobiDB-lite"/>
    </source>
</evidence>
<feature type="chain" id="PRO_5022006142" evidence="2">
    <location>
        <begin position="20"/>
        <end position="86"/>
    </location>
</feature>
<evidence type="ECO:0000313" key="3">
    <source>
        <dbReference type="EMBL" id="TSJ45606.1"/>
    </source>
</evidence>
<dbReference type="Proteomes" id="UP000316008">
    <property type="component" value="Unassembled WGS sequence"/>
</dbReference>
<name>A0A556N0C6_9FLAO</name>
<gene>
    <name evidence="3" type="ORF">FO442_07585</name>
</gene>
<sequence>MKQFLVLIGLFVCSTAAFSQQQISNAKKLPPAPVEANTSQLQVSDSIGVNSATKQINLISPVVPKENQDSNSQEKPVLNSTNRKPE</sequence>